<protein>
    <submittedName>
        <fullName evidence="1">Gene Transfer Agent terminase protein</fullName>
    </submittedName>
</protein>
<reference evidence="1" key="1">
    <citation type="submission" date="2020-02" db="EMBL/GenBank/DDBJ databases">
        <authorList>
            <person name="Meier V. D."/>
        </authorList>
    </citation>
    <scope>NUCLEOTIDE SEQUENCE</scope>
    <source>
        <strain evidence="1">AVDCRST_MAG91</strain>
    </source>
</reference>
<proteinExistence type="predicted"/>
<accession>A0A6J4TR15</accession>
<dbReference type="AlphaFoldDB" id="A0A6J4TR15"/>
<gene>
    <name evidence="1" type="ORF">AVDCRST_MAG91-2757</name>
</gene>
<name>A0A6J4TR15_9SPHN</name>
<organism evidence="1">
    <name type="scientific">uncultured Sphingomonadaceae bacterium</name>
    <dbReference type="NCBI Taxonomy" id="169976"/>
    <lineage>
        <taxon>Bacteria</taxon>
        <taxon>Pseudomonadati</taxon>
        <taxon>Pseudomonadota</taxon>
        <taxon>Alphaproteobacteria</taxon>
        <taxon>Sphingomonadales</taxon>
        <taxon>Sphingomonadaceae</taxon>
        <taxon>environmental samples</taxon>
    </lineage>
</organism>
<evidence type="ECO:0000313" key="1">
    <source>
        <dbReference type="EMBL" id="CAA9528548.1"/>
    </source>
</evidence>
<dbReference type="EMBL" id="CADCVX010000488">
    <property type="protein sequence ID" value="CAA9528548.1"/>
    <property type="molecule type" value="Genomic_DNA"/>
</dbReference>
<sequence length="81" mass="9040">MSPEHATKAKVSRAEPISTHYARGRVRHAGVFRELEDQLAGMTPGRRYAGPGRSPDRADACVWALWTLLEQRTAEPRISVL</sequence>